<reference evidence="1 2" key="1">
    <citation type="journal article" date="2010" name="Cell">
        <title>The genome of Naegleria gruberi illuminates early eukaryotic versatility.</title>
        <authorList>
            <person name="Fritz-Laylin L.K."/>
            <person name="Prochnik S.E."/>
            <person name="Ginger M.L."/>
            <person name="Dacks J.B."/>
            <person name="Carpenter M.L."/>
            <person name="Field M.C."/>
            <person name="Kuo A."/>
            <person name="Paredez A."/>
            <person name="Chapman J."/>
            <person name="Pham J."/>
            <person name="Shu S."/>
            <person name="Neupane R."/>
            <person name="Cipriano M."/>
            <person name="Mancuso J."/>
            <person name="Tu H."/>
            <person name="Salamov A."/>
            <person name="Lindquist E."/>
            <person name="Shapiro H."/>
            <person name="Lucas S."/>
            <person name="Grigoriev I.V."/>
            <person name="Cande W.Z."/>
            <person name="Fulton C."/>
            <person name="Rokhsar D.S."/>
            <person name="Dawson S.C."/>
        </authorList>
    </citation>
    <scope>NUCLEOTIDE SEQUENCE [LARGE SCALE GENOMIC DNA]</scope>
    <source>
        <strain evidence="1 2">NEG-M</strain>
    </source>
</reference>
<organism evidence="2">
    <name type="scientific">Naegleria gruberi</name>
    <name type="common">Amoeba</name>
    <dbReference type="NCBI Taxonomy" id="5762"/>
    <lineage>
        <taxon>Eukaryota</taxon>
        <taxon>Discoba</taxon>
        <taxon>Heterolobosea</taxon>
        <taxon>Tetramitia</taxon>
        <taxon>Eutetramitia</taxon>
        <taxon>Vahlkampfiidae</taxon>
        <taxon>Naegleria</taxon>
    </lineage>
</organism>
<dbReference type="EMBL" id="GG738869">
    <property type="protein sequence ID" value="EFC44257.1"/>
    <property type="molecule type" value="Genomic_DNA"/>
</dbReference>
<evidence type="ECO:0000313" key="2">
    <source>
        <dbReference type="Proteomes" id="UP000006671"/>
    </source>
</evidence>
<proteinExistence type="predicted"/>
<dbReference type="InParanoid" id="D2VFW1"/>
<dbReference type="KEGG" id="ngr:NAEGRDRAFT_67763"/>
<dbReference type="Proteomes" id="UP000006671">
    <property type="component" value="Unassembled WGS sequence"/>
</dbReference>
<sequence length="124" mass="14572">MKKLGLSKDDSFVYMYPKVEDYNIDEKANSCPIACSFAPTFPSNKYDDREEYIKKGRVLTFIESKNKDDIRLSSLMIEFLASNLRMKINQFANVCLDQQYEKTTNDFATKIYKIFTMKITMKKK</sequence>
<dbReference type="VEuPathDB" id="AmoebaDB:NAEGRDRAFT_67763"/>
<evidence type="ECO:0000313" key="1">
    <source>
        <dbReference type="EMBL" id="EFC44257.1"/>
    </source>
</evidence>
<name>D2VFW1_NAEGR</name>
<gene>
    <name evidence="1" type="ORF">NAEGRDRAFT_67763</name>
</gene>
<accession>D2VFW1</accession>
<dbReference type="AlphaFoldDB" id="D2VFW1"/>
<dbReference type="RefSeq" id="XP_002677001.1">
    <property type="nucleotide sequence ID" value="XM_002676955.1"/>
</dbReference>
<dbReference type="GeneID" id="8848067"/>
<keyword evidence="2" id="KW-1185">Reference proteome</keyword>
<protein>
    <submittedName>
        <fullName evidence="1">Predicted protein</fullName>
    </submittedName>
</protein>